<gene>
    <name evidence="1" type="primary">ZMYM1_70</name>
    <name evidence="1" type="ORF">CDAR_174901</name>
</gene>
<accession>A0AAV4T0B7</accession>
<proteinExistence type="predicted"/>
<dbReference type="PANTHER" id="PTHR45749">
    <property type="match status" value="1"/>
</dbReference>
<organism evidence="1 2">
    <name type="scientific">Caerostris darwini</name>
    <dbReference type="NCBI Taxonomy" id="1538125"/>
    <lineage>
        <taxon>Eukaryota</taxon>
        <taxon>Metazoa</taxon>
        <taxon>Ecdysozoa</taxon>
        <taxon>Arthropoda</taxon>
        <taxon>Chelicerata</taxon>
        <taxon>Arachnida</taxon>
        <taxon>Araneae</taxon>
        <taxon>Araneomorphae</taxon>
        <taxon>Entelegynae</taxon>
        <taxon>Araneoidea</taxon>
        <taxon>Araneidae</taxon>
        <taxon>Caerostris</taxon>
    </lineage>
</organism>
<sequence>MKGIIIPIPPKFPNPPIEVTESTKINSTPDLSHIDQLTVIVSYVSPDDGLPVERFLTFLEMGSHPEESTSKVVHNYLTNECKIHFRKSRGHRYDNAANISAKFKVCKINRFMNLFDHFDEEAKEKLPDVDYKKSRIKHIYNDEVDALEKLEPKKRVHCQNIYTCDGCIRTKFGTENLSIQ</sequence>
<keyword evidence="2" id="KW-1185">Reference proteome</keyword>
<evidence type="ECO:0000313" key="2">
    <source>
        <dbReference type="Proteomes" id="UP001054837"/>
    </source>
</evidence>
<dbReference type="Proteomes" id="UP001054837">
    <property type="component" value="Unassembled WGS sequence"/>
</dbReference>
<name>A0AAV4T0B7_9ARAC</name>
<dbReference type="PANTHER" id="PTHR45749:SF23">
    <property type="entry name" value="ZINC FINGER MYM-TYPE PROTEIN 1-LIKE"/>
    <property type="match status" value="1"/>
</dbReference>
<dbReference type="EMBL" id="BPLQ01008686">
    <property type="protein sequence ID" value="GIY38871.1"/>
    <property type="molecule type" value="Genomic_DNA"/>
</dbReference>
<reference evidence="1 2" key="1">
    <citation type="submission" date="2021-06" db="EMBL/GenBank/DDBJ databases">
        <title>Caerostris darwini draft genome.</title>
        <authorList>
            <person name="Kono N."/>
            <person name="Arakawa K."/>
        </authorList>
    </citation>
    <scope>NUCLEOTIDE SEQUENCE [LARGE SCALE GENOMIC DNA]</scope>
</reference>
<evidence type="ECO:0000313" key="1">
    <source>
        <dbReference type="EMBL" id="GIY38871.1"/>
    </source>
</evidence>
<dbReference type="AlphaFoldDB" id="A0AAV4T0B7"/>
<comment type="caution">
    <text evidence="1">The sequence shown here is derived from an EMBL/GenBank/DDBJ whole genome shotgun (WGS) entry which is preliminary data.</text>
</comment>
<protein>
    <submittedName>
        <fullName evidence="1">Zinc finger MYM-type protein 1</fullName>
    </submittedName>
</protein>